<dbReference type="InterPro" id="IPR005828">
    <property type="entry name" value="MFS_sugar_transport-like"/>
</dbReference>
<feature type="transmembrane region" description="Helical" evidence="9">
    <location>
        <begin position="20"/>
        <end position="41"/>
    </location>
</feature>
<name>B6U615_MAIZE</name>
<dbReference type="SUPFAM" id="SSF103473">
    <property type="entry name" value="MFS general substrate transporter"/>
    <property type="match status" value="1"/>
</dbReference>
<dbReference type="PRINTS" id="PR00171">
    <property type="entry name" value="SUGRTRNSPORT"/>
</dbReference>
<evidence type="ECO:0000256" key="2">
    <source>
        <dbReference type="ARBA" id="ARBA00010992"/>
    </source>
</evidence>
<feature type="transmembrane region" description="Helical" evidence="9">
    <location>
        <begin position="116"/>
        <end position="138"/>
    </location>
</feature>
<proteinExistence type="evidence at transcript level"/>
<dbReference type="InterPro" id="IPR005829">
    <property type="entry name" value="Sugar_transporter_CS"/>
</dbReference>
<keyword evidence="3" id="KW-0813">Transport</keyword>
<dbReference type="InterPro" id="IPR036259">
    <property type="entry name" value="MFS_trans_sf"/>
</dbReference>
<feature type="transmembrane region" description="Helical" evidence="9">
    <location>
        <begin position="392"/>
        <end position="412"/>
    </location>
</feature>
<reference evidence="11" key="1">
    <citation type="journal article" date="2009" name="Plant Mol. Biol.">
        <title>Insights into corn genes derived from large-scale cDNA sequencing.</title>
        <authorList>
            <person name="Alexandrov N.N."/>
            <person name="Brover V.V."/>
            <person name="Freidin S."/>
            <person name="Troukhan M.E."/>
            <person name="Tatarinova T.V."/>
            <person name="Zhang H."/>
            <person name="Swaller T.J."/>
            <person name="Lu Y.P."/>
            <person name="Bouck J."/>
            <person name="Flavell R.B."/>
            <person name="Feldmann K.A."/>
        </authorList>
    </citation>
    <scope>NUCLEOTIDE SEQUENCE</scope>
</reference>
<keyword evidence="5 11" id="KW-0762">Sugar transport</keyword>
<feature type="transmembrane region" description="Helical" evidence="9">
    <location>
        <begin position="292"/>
        <end position="312"/>
    </location>
</feature>
<evidence type="ECO:0000259" key="10">
    <source>
        <dbReference type="PROSITE" id="PS50850"/>
    </source>
</evidence>
<feature type="transmembrane region" description="Helical" evidence="9">
    <location>
        <begin position="175"/>
        <end position="196"/>
    </location>
</feature>
<feature type="domain" description="Major facilitator superfamily (MFS) profile" evidence="10">
    <location>
        <begin position="20"/>
        <end position="447"/>
    </location>
</feature>
<feature type="transmembrane region" description="Helical" evidence="9">
    <location>
        <begin position="324"/>
        <end position="345"/>
    </location>
</feature>
<dbReference type="PROSITE" id="PS51257">
    <property type="entry name" value="PROKAR_LIPOPROTEIN"/>
    <property type="match status" value="1"/>
</dbReference>
<dbReference type="Gene3D" id="1.20.1250.20">
    <property type="entry name" value="MFS general substrate transporter like domains"/>
    <property type="match status" value="1"/>
</dbReference>
<dbReference type="PANTHER" id="PTHR48021">
    <property type="match status" value="1"/>
</dbReference>
<dbReference type="InterPro" id="IPR003663">
    <property type="entry name" value="Sugar/inositol_transpt"/>
</dbReference>
<feature type="transmembrane region" description="Helical" evidence="9">
    <location>
        <begin position="92"/>
        <end position="110"/>
    </location>
</feature>
<feature type="transmembrane region" description="Helical" evidence="9">
    <location>
        <begin position="424"/>
        <end position="443"/>
    </location>
</feature>
<feature type="transmembrane region" description="Helical" evidence="9">
    <location>
        <begin position="258"/>
        <end position="280"/>
    </location>
</feature>
<evidence type="ECO:0000256" key="8">
    <source>
        <dbReference type="ARBA" id="ARBA00023136"/>
    </source>
</evidence>
<dbReference type="EMBL" id="EU972680">
    <property type="protein sequence ID" value="ACG44798.1"/>
    <property type="molecule type" value="mRNA"/>
</dbReference>
<dbReference type="PROSITE" id="PS00217">
    <property type="entry name" value="SUGAR_TRANSPORT_2"/>
    <property type="match status" value="1"/>
</dbReference>
<feature type="transmembrane region" description="Helical" evidence="9">
    <location>
        <begin position="357"/>
        <end position="380"/>
    </location>
</feature>
<keyword evidence="7 9" id="KW-1133">Transmembrane helix</keyword>
<evidence type="ECO:0000256" key="4">
    <source>
        <dbReference type="ARBA" id="ARBA00022475"/>
    </source>
</evidence>
<evidence type="ECO:0000256" key="5">
    <source>
        <dbReference type="ARBA" id="ARBA00022597"/>
    </source>
</evidence>
<keyword evidence="8 9" id="KW-0472">Membrane</keyword>
<dbReference type="Pfam" id="PF00083">
    <property type="entry name" value="Sugar_tr"/>
    <property type="match status" value="1"/>
</dbReference>
<evidence type="ECO:0000256" key="9">
    <source>
        <dbReference type="SAM" id="Phobius"/>
    </source>
</evidence>
<keyword evidence="6 9" id="KW-0812">Transmembrane</keyword>
<dbReference type="GO" id="GO:0005886">
    <property type="term" value="C:plasma membrane"/>
    <property type="evidence" value="ECO:0007669"/>
    <property type="project" value="UniProtKB-SubCell"/>
</dbReference>
<evidence type="ECO:0000256" key="7">
    <source>
        <dbReference type="ARBA" id="ARBA00022989"/>
    </source>
</evidence>
<feature type="transmembrane region" description="Helical" evidence="9">
    <location>
        <begin position="150"/>
        <end position="169"/>
    </location>
</feature>
<dbReference type="PROSITE" id="PS50850">
    <property type="entry name" value="MFS"/>
    <property type="match status" value="1"/>
</dbReference>
<dbReference type="AlphaFoldDB" id="B6U615"/>
<dbReference type="CDD" id="cd17358">
    <property type="entry name" value="MFS_GLUT6_8_Class3_like"/>
    <property type="match status" value="1"/>
</dbReference>
<comment type="similarity">
    <text evidence="2">Belongs to the major facilitator superfamily. Sugar transporter (TC 2.A.1.1) family.</text>
</comment>
<comment type="subcellular location">
    <subcellularLocation>
        <location evidence="1">Cell membrane</location>
        <topology evidence="1">Multi-pass membrane protein</topology>
    </subcellularLocation>
</comment>
<dbReference type="PROSITE" id="PS00216">
    <property type="entry name" value="SUGAR_TRANSPORT_1"/>
    <property type="match status" value="2"/>
</dbReference>
<dbReference type="ExpressionAtlas" id="B6U615">
    <property type="expression patterns" value="baseline and differential"/>
</dbReference>
<accession>B6U615</accession>
<dbReference type="InterPro" id="IPR050549">
    <property type="entry name" value="MFS_Trehalose_Transporter"/>
</dbReference>
<dbReference type="GO" id="GO:0051119">
    <property type="term" value="F:sugar transmembrane transporter activity"/>
    <property type="evidence" value="ECO:0007669"/>
    <property type="project" value="InterPro"/>
</dbReference>
<evidence type="ECO:0000256" key="6">
    <source>
        <dbReference type="ARBA" id="ARBA00022692"/>
    </source>
</evidence>
<dbReference type="PANTHER" id="PTHR48021:SF46">
    <property type="entry name" value="MAJOR FACILITATOR SUPERFAMILY (MFS) PROFILE DOMAIN-CONTAINING PROTEIN"/>
    <property type="match status" value="1"/>
</dbReference>
<dbReference type="FunFam" id="1.20.1250.20:FF:000218">
    <property type="entry name" value="facilitated trehalose transporter Tret1"/>
    <property type="match status" value="1"/>
</dbReference>
<evidence type="ECO:0000256" key="1">
    <source>
        <dbReference type="ARBA" id="ARBA00004651"/>
    </source>
</evidence>
<protein>
    <submittedName>
        <fullName evidence="11">Solute carrier family 2, facilitated glucose transporter member 8</fullName>
    </submittedName>
</protein>
<keyword evidence="4" id="KW-1003">Cell membrane</keyword>
<dbReference type="InterPro" id="IPR020846">
    <property type="entry name" value="MFS_dom"/>
</dbReference>
<dbReference type="InterPro" id="IPR044775">
    <property type="entry name" value="MFS_ERD6/Tret1-like"/>
</dbReference>
<evidence type="ECO:0000256" key="3">
    <source>
        <dbReference type="ARBA" id="ARBA00022448"/>
    </source>
</evidence>
<organism evidence="11">
    <name type="scientific">Zea mays</name>
    <name type="common">Maize</name>
    <dbReference type="NCBI Taxonomy" id="4577"/>
    <lineage>
        <taxon>Eukaryota</taxon>
        <taxon>Viridiplantae</taxon>
        <taxon>Streptophyta</taxon>
        <taxon>Embryophyta</taxon>
        <taxon>Tracheophyta</taxon>
        <taxon>Spermatophyta</taxon>
        <taxon>Magnoliopsida</taxon>
        <taxon>Liliopsida</taxon>
        <taxon>Poales</taxon>
        <taxon>Poaceae</taxon>
        <taxon>PACMAD clade</taxon>
        <taxon>Panicoideae</taxon>
        <taxon>Andropogonodae</taxon>
        <taxon>Andropogoneae</taxon>
        <taxon>Tripsacinae</taxon>
        <taxon>Zea</taxon>
    </lineage>
</organism>
<sequence length="474" mass="52290">MKLTQNAMFNNGNKLGSFFYQYLATISGCLSIICCGMHFGWPSPSLPELLDPNSTIPMTSEEGSWLAAMPCIGAPIGDIIAAYMADKIGRKYSMLITSPMYVASWLLVAFSPSVFVFALARIIAGAADGIAFTAFPMYLGEISDSKIRGILGSSIQVSMTTGMLLVNIIGLYLNISLTAIIALVFPVLHFITFWFMPESPYYLLMTKNTDAARRSLQIFNGTDDVDQKLKTVDQAVKEDLENTSSIWNLFTTKSNRKALLICFCLRSIQQFIGAYAITFYAKMIFDEAGENISASTATMIFFSVQLFVAIIASFLSDSLGRRPLLIISIIGSGIALAVEGLYFYFEGKIDMSGYSFVPLLALISYVIIYNVGVGCVPIILLGELFPPNVKAFALCLCDIWFDIVVTFMSKFFQLMKDNFGMHVPFFAFALFCGIGLVFIVLCVPETKGKTLEEIQLILKGKSKKNHDIELEVNT</sequence>
<evidence type="ECO:0000313" key="11">
    <source>
        <dbReference type="EMBL" id="ACG44798.1"/>
    </source>
</evidence>
<feature type="transmembrane region" description="Helical" evidence="9">
    <location>
        <begin position="65"/>
        <end position="85"/>
    </location>
</feature>